<evidence type="ECO:0000256" key="7">
    <source>
        <dbReference type="ARBA" id="ARBA00023170"/>
    </source>
</evidence>
<sequence>MLLLAMKIYFLQPITWLIYSCRAELAILFTSLSVSLLNMLSIAADRYLYIVHPIVHMRVVTARRVQLVILVEWVVSILLGVLLVYFFSFSDTQNCNNILNTMQNKIVSATYTVLYLLCTLGTGVLYGLIARVAKTHSDRRRRRLEQAKSFMAIRLGGTNGSVNVKTATGTRHTEQEYMTKGVTLHSAINSACVRVTPTTQDIDNVSDARNLYSIRDTCSEQVVESVVHSKEKGSKDQASSGSPLRDTDETNAEPNLRESPSKSTLDSAKADSCQPTLDNGCVILPRVPSSSTCVNSRENGLIETDEGSLNREKHESALSPDTDFLSLRRDMISSDSEASKRFLQGIGDKPREQNTFLGDRVKYPRKSGFPLPNSNENANGIKVHQMSTDATTAPLWLHHTRSTTVDGETTIGNHNGASVGQPGFYELGIESAITLHDERAERSKDLDEINILFSINRSPCGNGSSTEKLDYSSKMSILSEEMSNEMKVTNENLTNNASKNEHRAPCGSSIGKNHISFSIDSQSYTKTPATHSNFPSGNVLRTAETARTVRDLEARTTALSVSNLRWLKQMAVVFGLFLLCWTPTILAVQVNMVYPLDSTTISPLLLFCFANSGVNFFVYSLYNRQFRTAIKRQLTCRCKD</sequence>
<gene>
    <name evidence="14" type="primary">LOC106011797</name>
</gene>
<evidence type="ECO:0000256" key="4">
    <source>
        <dbReference type="ARBA" id="ARBA00022989"/>
    </source>
</evidence>
<evidence type="ECO:0000256" key="9">
    <source>
        <dbReference type="RuleBase" id="RU000688"/>
    </source>
</evidence>
<protein>
    <submittedName>
        <fullName evidence="14">Uncharacterized protein LOC106011797</fullName>
    </submittedName>
</protein>
<keyword evidence="5 9" id="KW-0297">G-protein coupled receptor</keyword>
<feature type="transmembrane region" description="Helical" evidence="11">
    <location>
        <begin position="65"/>
        <end position="89"/>
    </location>
</feature>
<organism evidence="13 14">
    <name type="scientific">Aplysia californica</name>
    <name type="common">California sea hare</name>
    <dbReference type="NCBI Taxonomy" id="6500"/>
    <lineage>
        <taxon>Eukaryota</taxon>
        <taxon>Metazoa</taxon>
        <taxon>Spiralia</taxon>
        <taxon>Lophotrochozoa</taxon>
        <taxon>Mollusca</taxon>
        <taxon>Gastropoda</taxon>
        <taxon>Heterobranchia</taxon>
        <taxon>Euthyneura</taxon>
        <taxon>Tectipleura</taxon>
        <taxon>Aplysiida</taxon>
        <taxon>Aplysioidea</taxon>
        <taxon>Aplysiidae</taxon>
        <taxon>Aplysia</taxon>
    </lineage>
</organism>
<feature type="transmembrane region" description="Helical" evidence="11">
    <location>
        <begin position="600"/>
        <end position="622"/>
    </location>
</feature>
<evidence type="ECO:0000256" key="1">
    <source>
        <dbReference type="ARBA" id="ARBA00004651"/>
    </source>
</evidence>
<dbReference type="PROSITE" id="PS51257">
    <property type="entry name" value="PROKAR_LIPOPROTEIN"/>
    <property type="match status" value="1"/>
</dbReference>
<feature type="region of interest" description="Disordered" evidence="10">
    <location>
        <begin position="224"/>
        <end position="272"/>
    </location>
</feature>
<dbReference type="PANTHER" id="PTHR24249:SF372">
    <property type="entry name" value="G-PROTEIN COUPLED RECEPTORS FAMILY 1 PROFILE DOMAIN-CONTAINING PROTEIN"/>
    <property type="match status" value="1"/>
</dbReference>
<evidence type="ECO:0000256" key="6">
    <source>
        <dbReference type="ARBA" id="ARBA00023136"/>
    </source>
</evidence>
<keyword evidence="6 11" id="KW-0472">Membrane</keyword>
<dbReference type="InterPro" id="IPR017452">
    <property type="entry name" value="GPCR_Rhodpsn_7TM"/>
</dbReference>
<keyword evidence="7 9" id="KW-0675">Receptor</keyword>
<evidence type="ECO:0000256" key="10">
    <source>
        <dbReference type="SAM" id="MobiDB-lite"/>
    </source>
</evidence>
<dbReference type="Proteomes" id="UP000694888">
    <property type="component" value="Unplaced"/>
</dbReference>
<dbReference type="PROSITE" id="PS00237">
    <property type="entry name" value="G_PROTEIN_RECEP_F1_1"/>
    <property type="match status" value="1"/>
</dbReference>
<feature type="transmembrane region" description="Helical" evidence="11">
    <location>
        <begin position="571"/>
        <end position="594"/>
    </location>
</feature>
<keyword evidence="8 9" id="KW-0807">Transducer</keyword>
<dbReference type="PROSITE" id="PS50262">
    <property type="entry name" value="G_PROTEIN_RECEP_F1_2"/>
    <property type="match status" value="1"/>
</dbReference>
<feature type="transmembrane region" description="Helical" evidence="11">
    <location>
        <begin position="109"/>
        <end position="133"/>
    </location>
</feature>
<evidence type="ECO:0000313" key="14">
    <source>
        <dbReference type="RefSeq" id="XP_012938159.1"/>
    </source>
</evidence>
<name>A0ABM1A069_APLCA</name>
<proteinExistence type="inferred from homology"/>
<accession>A0ABM1A069</accession>
<evidence type="ECO:0000313" key="13">
    <source>
        <dbReference type="Proteomes" id="UP000694888"/>
    </source>
</evidence>
<keyword evidence="4 11" id="KW-1133">Transmembrane helix</keyword>
<comment type="similarity">
    <text evidence="9">Belongs to the G-protein coupled receptor 1 family.</text>
</comment>
<dbReference type="GeneID" id="106011797"/>
<comment type="subcellular location">
    <subcellularLocation>
        <location evidence="1">Cell membrane</location>
        <topology evidence="1">Multi-pass membrane protein</topology>
    </subcellularLocation>
</comment>
<dbReference type="RefSeq" id="XP_012938159.1">
    <property type="nucleotide sequence ID" value="XM_013082705.2"/>
</dbReference>
<evidence type="ECO:0000259" key="12">
    <source>
        <dbReference type="PROSITE" id="PS50262"/>
    </source>
</evidence>
<evidence type="ECO:0000256" key="8">
    <source>
        <dbReference type="ARBA" id="ARBA00023224"/>
    </source>
</evidence>
<evidence type="ECO:0000256" key="3">
    <source>
        <dbReference type="ARBA" id="ARBA00022692"/>
    </source>
</evidence>
<dbReference type="PANTHER" id="PTHR24249">
    <property type="entry name" value="HISTAMINE RECEPTOR-RELATED G-PROTEIN COUPLED RECEPTOR"/>
    <property type="match status" value="1"/>
</dbReference>
<reference evidence="14" key="1">
    <citation type="submission" date="2025-08" db="UniProtKB">
        <authorList>
            <consortium name="RefSeq"/>
        </authorList>
    </citation>
    <scope>IDENTIFICATION</scope>
</reference>
<keyword evidence="13" id="KW-1185">Reference proteome</keyword>
<dbReference type="InterPro" id="IPR050569">
    <property type="entry name" value="TAAR"/>
</dbReference>
<dbReference type="PRINTS" id="PR00237">
    <property type="entry name" value="GPCRRHODOPSN"/>
</dbReference>
<dbReference type="InterPro" id="IPR000276">
    <property type="entry name" value="GPCR_Rhodpsn"/>
</dbReference>
<evidence type="ECO:0000256" key="5">
    <source>
        <dbReference type="ARBA" id="ARBA00023040"/>
    </source>
</evidence>
<evidence type="ECO:0000256" key="2">
    <source>
        <dbReference type="ARBA" id="ARBA00022475"/>
    </source>
</evidence>
<keyword evidence="3 9" id="KW-0812">Transmembrane</keyword>
<keyword evidence="2" id="KW-1003">Cell membrane</keyword>
<dbReference type="Gene3D" id="1.20.1070.10">
    <property type="entry name" value="Rhodopsin 7-helix transmembrane proteins"/>
    <property type="match status" value="2"/>
</dbReference>
<dbReference type="Pfam" id="PF00001">
    <property type="entry name" value="7tm_1"/>
    <property type="match status" value="1"/>
</dbReference>
<dbReference type="SUPFAM" id="SSF81321">
    <property type="entry name" value="Family A G protein-coupled receptor-like"/>
    <property type="match status" value="1"/>
</dbReference>
<feature type="transmembrane region" description="Helical" evidence="11">
    <location>
        <begin position="25"/>
        <end position="44"/>
    </location>
</feature>
<feature type="domain" description="G-protein coupled receptors family 1 profile" evidence="12">
    <location>
        <begin position="1"/>
        <end position="619"/>
    </location>
</feature>
<evidence type="ECO:0000256" key="11">
    <source>
        <dbReference type="SAM" id="Phobius"/>
    </source>
</evidence>
<dbReference type="CDD" id="cd00637">
    <property type="entry name" value="7tm_classA_rhodopsin-like"/>
    <property type="match status" value="1"/>
</dbReference>